<organism evidence="1 2">
    <name type="scientific">Coniosporium uncinatum</name>
    <dbReference type="NCBI Taxonomy" id="93489"/>
    <lineage>
        <taxon>Eukaryota</taxon>
        <taxon>Fungi</taxon>
        <taxon>Dikarya</taxon>
        <taxon>Ascomycota</taxon>
        <taxon>Pezizomycotina</taxon>
        <taxon>Dothideomycetes</taxon>
        <taxon>Dothideomycetes incertae sedis</taxon>
        <taxon>Coniosporium</taxon>
    </lineage>
</organism>
<reference evidence="1" key="1">
    <citation type="submission" date="2024-09" db="EMBL/GenBank/DDBJ databases">
        <title>Black Yeasts Isolated from many extreme environments.</title>
        <authorList>
            <person name="Coleine C."/>
            <person name="Stajich J.E."/>
            <person name="Selbmann L."/>
        </authorList>
    </citation>
    <scope>NUCLEOTIDE SEQUENCE</scope>
    <source>
        <strain evidence="1">CCFEE 5737</strain>
    </source>
</reference>
<name>A0ACC3CZ21_9PEZI</name>
<gene>
    <name evidence="1" type="ORF">LTS18_010914</name>
</gene>
<evidence type="ECO:0000313" key="2">
    <source>
        <dbReference type="Proteomes" id="UP001186974"/>
    </source>
</evidence>
<protein>
    <submittedName>
        <fullName evidence="1">Uncharacterized protein</fullName>
    </submittedName>
</protein>
<keyword evidence="2" id="KW-1185">Reference proteome</keyword>
<dbReference type="Proteomes" id="UP001186974">
    <property type="component" value="Unassembled WGS sequence"/>
</dbReference>
<comment type="caution">
    <text evidence="1">The sequence shown here is derived from an EMBL/GenBank/DDBJ whole genome shotgun (WGS) entry which is preliminary data.</text>
</comment>
<accession>A0ACC3CZ21</accession>
<dbReference type="EMBL" id="JAWDJW010009428">
    <property type="protein sequence ID" value="KAK3059420.1"/>
    <property type="molecule type" value="Genomic_DNA"/>
</dbReference>
<proteinExistence type="predicted"/>
<evidence type="ECO:0000313" key="1">
    <source>
        <dbReference type="EMBL" id="KAK3059420.1"/>
    </source>
</evidence>
<sequence>MVNTFRDQMPLPIFGVGHSMGGNNLVNLSLMHPRLIHSLVLIDPVIQSKASARGNFAPAQASSKRRDRWPSRQAAREAFARSKFYQRWDPRVLDLWIQHGLRELPTLLYPASQSPENTGLLVPATLEPTVAPPPEKEVTLRTTKHQEVLSFVRPNFDASPTRLTHWDIDTAANPQQPFYRPEPIITFRNLPHLKPSVLYLFGSESDVSAPVFREEKMRVTGTGVGGSGGQEAGRVKEVLMMGAGHLIPMERVEETAELCAAWLGKEYERWVREEQVQRARWEAVAKEERAKMGEQYEERISGDLGIGPVGKGKGRGKAKL</sequence>